<dbReference type="EMBL" id="JAAGNZ010000004">
    <property type="protein sequence ID" value="NEU70357.1"/>
    <property type="molecule type" value="Genomic_DNA"/>
</dbReference>
<name>A0A6M0IR25_9BACT</name>
<evidence type="ECO:0000313" key="2">
    <source>
        <dbReference type="Proteomes" id="UP000477386"/>
    </source>
</evidence>
<reference evidence="1 2" key="1">
    <citation type="submission" date="2020-02" db="EMBL/GenBank/DDBJ databases">
        <title>Draft genome sequence of two Spirosoma agri KCTC 52727 and Spirosoma terrae KCTC 52035.</title>
        <authorList>
            <person name="Rojas J."/>
            <person name="Ambika Manirajan B."/>
            <person name="Ratering S."/>
            <person name="Suarez C."/>
            <person name="Schnell S."/>
        </authorList>
    </citation>
    <scope>NUCLEOTIDE SEQUENCE [LARGE SCALE GENOMIC DNA]</scope>
    <source>
        <strain evidence="1 2">KCTC 52727</strain>
    </source>
</reference>
<dbReference type="AlphaFoldDB" id="A0A6M0IR25"/>
<accession>A0A6M0IR25</accession>
<gene>
    <name evidence="1" type="ORF">GK091_26005</name>
</gene>
<sequence length="70" mass="7762">MAANTLIIVTGYGSISPKPWKKAYLNISEDNAHQRFVKEHPGVRDATITSIKFDDELIIGTNGEISSTHY</sequence>
<organism evidence="1 2">
    <name type="scientific">Spirosoma agri</name>
    <dbReference type="NCBI Taxonomy" id="1987381"/>
    <lineage>
        <taxon>Bacteria</taxon>
        <taxon>Pseudomonadati</taxon>
        <taxon>Bacteroidota</taxon>
        <taxon>Cytophagia</taxon>
        <taxon>Cytophagales</taxon>
        <taxon>Cytophagaceae</taxon>
        <taxon>Spirosoma</taxon>
    </lineage>
</organism>
<dbReference type="Proteomes" id="UP000477386">
    <property type="component" value="Unassembled WGS sequence"/>
</dbReference>
<evidence type="ECO:0000313" key="1">
    <source>
        <dbReference type="EMBL" id="NEU70357.1"/>
    </source>
</evidence>
<dbReference type="RefSeq" id="WP_164043665.1">
    <property type="nucleotide sequence ID" value="NZ_JAAGNZ010000004.1"/>
</dbReference>
<proteinExistence type="predicted"/>
<keyword evidence="2" id="KW-1185">Reference proteome</keyword>
<protein>
    <submittedName>
        <fullName evidence="1">Uncharacterized protein</fullName>
    </submittedName>
</protein>
<comment type="caution">
    <text evidence="1">The sequence shown here is derived from an EMBL/GenBank/DDBJ whole genome shotgun (WGS) entry which is preliminary data.</text>
</comment>